<gene>
    <name evidence="4" type="ORF">L484_002678</name>
</gene>
<keyword evidence="2" id="KW-0804">Transcription</keyword>
<dbReference type="PANTHER" id="PTHR13068">
    <property type="entry name" value="CGI-12 PROTEIN-RELATED"/>
    <property type="match status" value="1"/>
</dbReference>
<dbReference type="GO" id="GO:0006353">
    <property type="term" value="P:DNA-templated transcription termination"/>
    <property type="evidence" value="ECO:0007669"/>
    <property type="project" value="UniProtKB-KW"/>
</dbReference>
<keyword evidence="5" id="KW-1185">Reference proteome</keyword>
<dbReference type="GO" id="GO:0003676">
    <property type="term" value="F:nucleic acid binding"/>
    <property type="evidence" value="ECO:0007669"/>
    <property type="project" value="InterPro"/>
</dbReference>
<protein>
    <recommendedName>
        <fullName evidence="6">mTERF domain-containing protein 1</fullName>
    </recommendedName>
</protein>
<dbReference type="SMART" id="SM00733">
    <property type="entry name" value="Mterf"/>
    <property type="match status" value="9"/>
</dbReference>
<dbReference type="Pfam" id="PF02536">
    <property type="entry name" value="mTERF"/>
    <property type="match status" value="2"/>
</dbReference>
<dbReference type="eggNOG" id="KOG1267">
    <property type="taxonomic scope" value="Eukaryota"/>
</dbReference>
<sequence length="424" mass="48891">MSEMSKNNDPHSFTVCYLQKSCGLSEQSAISASKKLLIETPEKADSVLKLMRTHGLTQTHIANIIANRPGLLLADLEGKLRPNMELLRSLGISGTSLGKMLSKELRFLEYDDLLETMEFFRAQRFSDEQITMMLKKLPSLFLPAKRNLKPKLEFFRSLGLTDEDVLKILSSEPYILERSLEKQIIPSIQVLRRVLGTDLNMQKTIKACYSILEYDLEETLERNISTLKSHGVPHSWILRIFMIQPRTLLARHHRFEEVVKEVVKLGFNPNSILFVLAIRSIVTVGKTLWEQKLESYKSFGLSRDQVYSAFKSQPMFMLVSEKKIKKLMHFFIHKLNIEPSIISKNPGLLLFSLEKRFIPRISVLQLLMSKGFVKEDISIIPYLRMTEKKFKENIMSVYEKSLPDVVKAYQGKIEFRGFPAILKT</sequence>
<dbReference type="AlphaFoldDB" id="W9RJT0"/>
<evidence type="ECO:0000256" key="3">
    <source>
        <dbReference type="ARBA" id="ARBA00022946"/>
    </source>
</evidence>
<evidence type="ECO:0000256" key="1">
    <source>
        <dbReference type="ARBA" id="ARBA00007692"/>
    </source>
</evidence>
<comment type="similarity">
    <text evidence="1">Belongs to the mTERF family.</text>
</comment>
<dbReference type="Gene3D" id="1.25.70.10">
    <property type="entry name" value="Transcription termination factor 3, mitochondrial"/>
    <property type="match status" value="2"/>
</dbReference>
<organism evidence="4 5">
    <name type="scientific">Morus notabilis</name>
    <dbReference type="NCBI Taxonomy" id="981085"/>
    <lineage>
        <taxon>Eukaryota</taxon>
        <taxon>Viridiplantae</taxon>
        <taxon>Streptophyta</taxon>
        <taxon>Embryophyta</taxon>
        <taxon>Tracheophyta</taxon>
        <taxon>Spermatophyta</taxon>
        <taxon>Magnoliopsida</taxon>
        <taxon>eudicotyledons</taxon>
        <taxon>Gunneridae</taxon>
        <taxon>Pentapetalae</taxon>
        <taxon>rosids</taxon>
        <taxon>fabids</taxon>
        <taxon>Rosales</taxon>
        <taxon>Moraceae</taxon>
        <taxon>Moreae</taxon>
        <taxon>Morus</taxon>
    </lineage>
</organism>
<dbReference type="InterPro" id="IPR003690">
    <property type="entry name" value="MTERF"/>
</dbReference>
<dbReference type="OrthoDB" id="1151614at2759"/>
<evidence type="ECO:0000313" key="5">
    <source>
        <dbReference type="Proteomes" id="UP000030645"/>
    </source>
</evidence>
<dbReference type="Proteomes" id="UP000030645">
    <property type="component" value="Unassembled WGS sequence"/>
</dbReference>
<evidence type="ECO:0008006" key="6">
    <source>
        <dbReference type="Google" id="ProtNLM"/>
    </source>
</evidence>
<accession>W9RJT0</accession>
<keyword evidence="3" id="KW-0809">Transit peptide</keyword>
<dbReference type="EMBL" id="KE345144">
    <property type="protein sequence ID" value="EXB94317.1"/>
    <property type="molecule type" value="Genomic_DNA"/>
</dbReference>
<keyword evidence="2" id="KW-0806">Transcription termination</keyword>
<name>W9RJT0_9ROSA</name>
<evidence type="ECO:0000313" key="4">
    <source>
        <dbReference type="EMBL" id="EXB94317.1"/>
    </source>
</evidence>
<dbReference type="FunFam" id="1.25.70.10:FF:000001">
    <property type="entry name" value="Mitochondrial transcription termination factor-like"/>
    <property type="match status" value="1"/>
</dbReference>
<evidence type="ECO:0000256" key="2">
    <source>
        <dbReference type="ARBA" id="ARBA00022472"/>
    </source>
</evidence>
<reference evidence="5" key="1">
    <citation type="submission" date="2013-01" db="EMBL/GenBank/DDBJ databases">
        <title>Draft Genome Sequence of a Mulberry Tree, Morus notabilis C.K. Schneid.</title>
        <authorList>
            <person name="He N."/>
            <person name="Zhao S."/>
        </authorList>
    </citation>
    <scope>NUCLEOTIDE SEQUENCE</scope>
</reference>
<proteinExistence type="inferred from homology"/>
<dbReference type="KEGG" id="mnt:21386239"/>
<dbReference type="InterPro" id="IPR038538">
    <property type="entry name" value="MTERF_sf"/>
</dbReference>
<keyword evidence="2" id="KW-0805">Transcription regulation</keyword>
<dbReference type="PANTHER" id="PTHR13068:SF120">
    <property type="entry name" value="TRANSCRIPTION TERMINATION FACTOR MTERF2, CHLOROPLASTIC-LIKE ISOFORM X1"/>
    <property type="match status" value="1"/>
</dbReference>